<evidence type="ECO:0000313" key="3">
    <source>
        <dbReference type="EMBL" id="RNI26901.1"/>
    </source>
</evidence>
<keyword evidence="2" id="KW-0732">Signal</keyword>
<evidence type="ECO:0000256" key="1">
    <source>
        <dbReference type="SAM" id="MobiDB-lite"/>
    </source>
</evidence>
<dbReference type="RefSeq" id="WP_123126908.1">
    <property type="nucleotide sequence ID" value="NZ_RJJD01000005.1"/>
</dbReference>
<sequence length="193" mass="21618">MRKPLLILFISLLHIASFAQTTQTHQKKTSSKKTGHKSSPLDAFKGKKPLILLDGRPTPQDSLKHYVNEEDVESVELIENTKKNRKYLSMTYGIAAKDGVIKVETDLSKATKRKTLFLSLVEHVNAFEKSPSEYLFVKDGILVDAKDVIRLKELPPSVLISIDSLKLNAAVKEIYGDAARENTILITTHNQGY</sequence>
<organism evidence="3 4">
    <name type="scientific">Rufibacter latericius</name>
    <dbReference type="NCBI Taxonomy" id="2487040"/>
    <lineage>
        <taxon>Bacteria</taxon>
        <taxon>Pseudomonadati</taxon>
        <taxon>Bacteroidota</taxon>
        <taxon>Cytophagia</taxon>
        <taxon>Cytophagales</taxon>
        <taxon>Hymenobacteraceae</taxon>
        <taxon>Rufibacter</taxon>
    </lineage>
</organism>
<feature type="signal peptide" evidence="2">
    <location>
        <begin position="1"/>
        <end position="19"/>
    </location>
</feature>
<protein>
    <recommendedName>
        <fullName evidence="5">TonB-dependent receptor plug domain-containing protein</fullName>
    </recommendedName>
</protein>
<reference evidence="3 4" key="1">
    <citation type="submission" date="2018-11" db="EMBL/GenBank/DDBJ databases">
        <title>Rufibacter latericius sp. nov., isolated from water in Baiyang Lake.</title>
        <authorList>
            <person name="Yang Y."/>
        </authorList>
    </citation>
    <scope>NUCLEOTIDE SEQUENCE [LARGE SCALE GENOMIC DNA]</scope>
    <source>
        <strain evidence="3 4">R-22-1c-1</strain>
    </source>
</reference>
<dbReference type="OrthoDB" id="1522859at2"/>
<feature type="compositionally biased region" description="Basic residues" evidence="1">
    <location>
        <begin position="25"/>
        <end position="36"/>
    </location>
</feature>
<dbReference type="EMBL" id="RJJD01000005">
    <property type="protein sequence ID" value="RNI26901.1"/>
    <property type="molecule type" value="Genomic_DNA"/>
</dbReference>
<evidence type="ECO:0008006" key="5">
    <source>
        <dbReference type="Google" id="ProtNLM"/>
    </source>
</evidence>
<evidence type="ECO:0000313" key="4">
    <source>
        <dbReference type="Proteomes" id="UP000272117"/>
    </source>
</evidence>
<comment type="caution">
    <text evidence="3">The sequence shown here is derived from an EMBL/GenBank/DDBJ whole genome shotgun (WGS) entry which is preliminary data.</text>
</comment>
<evidence type="ECO:0000256" key="2">
    <source>
        <dbReference type="SAM" id="SignalP"/>
    </source>
</evidence>
<dbReference type="Proteomes" id="UP000272117">
    <property type="component" value="Unassembled WGS sequence"/>
</dbReference>
<gene>
    <name evidence="3" type="ORF">EFB08_10520</name>
</gene>
<accession>A0A3M9MN30</accession>
<dbReference type="AlphaFoldDB" id="A0A3M9MN30"/>
<feature type="region of interest" description="Disordered" evidence="1">
    <location>
        <begin position="23"/>
        <end position="43"/>
    </location>
</feature>
<name>A0A3M9MN30_9BACT</name>
<proteinExistence type="predicted"/>
<feature type="chain" id="PRO_5018323422" description="TonB-dependent receptor plug domain-containing protein" evidence="2">
    <location>
        <begin position="20"/>
        <end position="193"/>
    </location>
</feature>
<keyword evidence="4" id="KW-1185">Reference proteome</keyword>